<dbReference type="CDD" id="cd11304">
    <property type="entry name" value="Cadherin_repeat"/>
    <property type="match status" value="1"/>
</dbReference>
<dbReference type="InterPro" id="IPR040281">
    <property type="entry name" value="FAM163A"/>
</dbReference>
<proteinExistence type="predicted"/>
<dbReference type="SUPFAM" id="SSF49313">
    <property type="entry name" value="Cadherin-like"/>
    <property type="match status" value="1"/>
</dbReference>
<evidence type="ECO:0000256" key="3">
    <source>
        <dbReference type="SAM" id="Phobius"/>
    </source>
</evidence>
<evidence type="ECO:0000256" key="2">
    <source>
        <dbReference type="SAM" id="MobiDB-lite"/>
    </source>
</evidence>
<evidence type="ECO:0000313" key="6">
    <source>
        <dbReference type="Proteomes" id="UP000792457"/>
    </source>
</evidence>
<evidence type="ECO:0000259" key="4">
    <source>
        <dbReference type="PROSITE" id="PS50268"/>
    </source>
</evidence>
<dbReference type="Proteomes" id="UP000792457">
    <property type="component" value="Unassembled WGS sequence"/>
</dbReference>
<accession>A0A8K0NW65</accession>
<evidence type="ECO:0000256" key="1">
    <source>
        <dbReference type="PROSITE-ProRule" id="PRU00043"/>
    </source>
</evidence>
<keyword evidence="3" id="KW-0812">Transmembrane</keyword>
<dbReference type="GO" id="GO:0007156">
    <property type="term" value="P:homophilic cell adhesion via plasma membrane adhesion molecules"/>
    <property type="evidence" value="ECO:0007669"/>
    <property type="project" value="InterPro"/>
</dbReference>
<reference evidence="5" key="1">
    <citation type="submission" date="2013-04" db="EMBL/GenBank/DDBJ databases">
        <authorList>
            <person name="Qu J."/>
            <person name="Murali S.C."/>
            <person name="Bandaranaike D."/>
            <person name="Bellair M."/>
            <person name="Blankenburg K."/>
            <person name="Chao H."/>
            <person name="Dinh H."/>
            <person name="Doddapaneni H."/>
            <person name="Downs B."/>
            <person name="Dugan-Rocha S."/>
            <person name="Elkadiri S."/>
            <person name="Gnanaolivu R.D."/>
            <person name="Hernandez B."/>
            <person name="Javaid M."/>
            <person name="Jayaseelan J.C."/>
            <person name="Lee S."/>
            <person name="Li M."/>
            <person name="Ming W."/>
            <person name="Munidasa M."/>
            <person name="Muniz J."/>
            <person name="Nguyen L."/>
            <person name="Ongeri F."/>
            <person name="Osuji N."/>
            <person name="Pu L.-L."/>
            <person name="Puazo M."/>
            <person name="Qu C."/>
            <person name="Quiroz J."/>
            <person name="Raj R."/>
            <person name="Weissenberger G."/>
            <person name="Xin Y."/>
            <person name="Zou X."/>
            <person name="Han Y."/>
            <person name="Richards S."/>
            <person name="Worley K."/>
            <person name="Muzny D."/>
            <person name="Gibbs R."/>
        </authorList>
    </citation>
    <scope>NUCLEOTIDE SEQUENCE</scope>
    <source>
        <strain evidence="5">Sampled in the wild</strain>
    </source>
</reference>
<feature type="compositionally biased region" description="Low complexity" evidence="2">
    <location>
        <begin position="407"/>
        <end position="427"/>
    </location>
</feature>
<keyword evidence="3" id="KW-0472">Membrane</keyword>
<dbReference type="AlphaFoldDB" id="A0A8K0NW65"/>
<dbReference type="PROSITE" id="PS50268">
    <property type="entry name" value="CADHERIN_2"/>
    <property type="match status" value="1"/>
</dbReference>
<feature type="domain" description="Cadherin" evidence="4">
    <location>
        <begin position="70"/>
        <end position="163"/>
    </location>
</feature>
<keyword evidence="6" id="KW-1185">Reference proteome</keyword>
<dbReference type="PANTHER" id="PTHR31914">
    <property type="entry name" value="PROTEIN FAM163A"/>
    <property type="match status" value="1"/>
</dbReference>
<dbReference type="EMBL" id="KZ308179">
    <property type="protein sequence ID" value="KAG8223912.1"/>
    <property type="molecule type" value="Genomic_DNA"/>
</dbReference>
<dbReference type="PANTHER" id="PTHR31914:SF2">
    <property type="entry name" value="PROTEIN FAM163A"/>
    <property type="match status" value="1"/>
</dbReference>
<keyword evidence="3" id="KW-1133">Transmembrane helix</keyword>
<organism evidence="5 6">
    <name type="scientific">Ladona fulva</name>
    <name type="common">Scarce chaser dragonfly</name>
    <name type="synonym">Libellula fulva</name>
    <dbReference type="NCBI Taxonomy" id="123851"/>
    <lineage>
        <taxon>Eukaryota</taxon>
        <taxon>Metazoa</taxon>
        <taxon>Ecdysozoa</taxon>
        <taxon>Arthropoda</taxon>
        <taxon>Hexapoda</taxon>
        <taxon>Insecta</taxon>
        <taxon>Pterygota</taxon>
        <taxon>Palaeoptera</taxon>
        <taxon>Odonata</taxon>
        <taxon>Epiprocta</taxon>
        <taxon>Anisoptera</taxon>
        <taxon>Libelluloidea</taxon>
        <taxon>Libellulidae</taxon>
        <taxon>Ladona</taxon>
    </lineage>
</organism>
<dbReference type="InterPro" id="IPR015919">
    <property type="entry name" value="Cadherin-like_sf"/>
</dbReference>
<feature type="region of interest" description="Disordered" evidence="2">
    <location>
        <begin position="378"/>
        <end position="453"/>
    </location>
</feature>
<sequence>MMTVPVFVKHTATVPPETGLGFADDSFTISIPENVTKPGFLLKVLTILNARAHDLVPLECVIINGNEEEDKDSGKYGKIEYKIVPNGVTTDYFTIGNTSGIIRSKRSLEGLNANLLPLRFAVEARDNPSSKTETNAVQVPVVINLIEESHRMILVIDDATPEVVKNKESMIVSVLKDHSKMVVGVEKVVPRQYLAENNTIESDNTGTDVWFYVIDPETETILDRNNTRVQRSILDKESVSNITFDLSGNLKATASGIHGPLMILRTKAAILVSWDVFPYALIVIACIILVLGLVGIIYICVSWSRYKAYKERMQRLYVVPRFDPVFVEPNLKEYETQVLQMSVPLDDSDSYNDLQLDFSSKNHAFSLDNVSYITKANGGQQSPVSSDAATTARASSIAGGTGGRATTGGNAADGSKSNLLGNSNLLSPVTNPLYERSSDDEGHGHMNASVTNENVTFREKKDYSHLGFTYLGDRSPVETTTEL</sequence>
<evidence type="ECO:0000313" key="5">
    <source>
        <dbReference type="EMBL" id="KAG8223912.1"/>
    </source>
</evidence>
<feature type="transmembrane region" description="Helical" evidence="3">
    <location>
        <begin position="276"/>
        <end position="303"/>
    </location>
</feature>
<dbReference type="InterPro" id="IPR002126">
    <property type="entry name" value="Cadherin-like_dom"/>
</dbReference>
<protein>
    <recommendedName>
        <fullName evidence="4">Cadherin domain-containing protein</fullName>
    </recommendedName>
</protein>
<comment type="caution">
    <text evidence="5">The sequence shown here is derived from an EMBL/GenBank/DDBJ whole genome shotgun (WGS) entry which is preliminary data.</text>
</comment>
<dbReference type="GO" id="GO:0016020">
    <property type="term" value="C:membrane"/>
    <property type="evidence" value="ECO:0007669"/>
    <property type="project" value="InterPro"/>
</dbReference>
<keyword evidence="1" id="KW-0106">Calcium</keyword>
<gene>
    <name evidence="5" type="ORF">J437_LFUL001992</name>
</gene>
<dbReference type="OrthoDB" id="10029135at2759"/>
<reference evidence="5" key="2">
    <citation type="submission" date="2017-10" db="EMBL/GenBank/DDBJ databases">
        <title>Ladona fulva Genome sequencing and assembly.</title>
        <authorList>
            <person name="Murali S."/>
            <person name="Richards S."/>
            <person name="Bandaranaike D."/>
            <person name="Bellair M."/>
            <person name="Blankenburg K."/>
            <person name="Chao H."/>
            <person name="Dinh H."/>
            <person name="Doddapaneni H."/>
            <person name="Dugan-Rocha S."/>
            <person name="Elkadiri S."/>
            <person name="Gnanaolivu R."/>
            <person name="Hernandez B."/>
            <person name="Skinner E."/>
            <person name="Javaid M."/>
            <person name="Lee S."/>
            <person name="Li M."/>
            <person name="Ming W."/>
            <person name="Munidasa M."/>
            <person name="Muniz J."/>
            <person name="Nguyen L."/>
            <person name="Hughes D."/>
            <person name="Osuji N."/>
            <person name="Pu L.-L."/>
            <person name="Puazo M."/>
            <person name="Qu C."/>
            <person name="Quiroz J."/>
            <person name="Raj R."/>
            <person name="Weissenberger G."/>
            <person name="Xin Y."/>
            <person name="Zou X."/>
            <person name="Han Y."/>
            <person name="Worley K."/>
            <person name="Muzny D."/>
            <person name="Gibbs R."/>
        </authorList>
    </citation>
    <scope>NUCLEOTIDE SEQUENCE</scope>
    <source>
        <strain evidence="5">Sampled in the wild</strain>
    </source>
</reference>
<name>A0A8K0NW65_LADFU</name>
<dbReference type="Gene3D" id="2.60.40.60">
    <property type="entry name" value="Cadherins"/>
    <property type="match status" value="1"/>
</dbReference>
<dbReference type="GO" id="GO:0005509">
    <property type="term" value="F:calcium ion binding"/>
    <property type="evidence" value="ECO:0007669"/>
    <property type="project" value="UniProtKB-UniRule"/>
</dbReference>
<feature type="compositionally biased region" description="Low complexity" evidence="2">
    <location>
        <begin position="385"/>
        <end position="398"/>
    </location>
</feature>